<evidence type="ECO:0000256" key="5">
    <source>
        <dbReference type="ARBA" id="ARBA00023274"/>
    </source>
</evidence>
<dbReference type="RefSeq" id="WP_104206007.1">
    <property type="nucleotide sequence ID" value="NZ_PHND01000001.1"/>
</dbReference>
<gene>
    <name evidence="8 11" type="primary">rpsC</name>
    <name evidence="11" type="ORF">EELLY_v1c06120</name>
</gene>
<dbReference type="Pfam" id="PF07650">
    <property type="entry name" value="KH_2"/>
    <property type="match status" value="1"/>
</dbReference>
<evidence type="ECO:0000259" key="10">
    <source>
        <dbReference type="PROSITE" id="PS50823"/>
    </source>
</evidence>
<keyword evidence="12" id="KW-1185">Reference proteome</keyword>
<name>A0A8E2QWF0_9MOLU</name>
<keyword evidence="2 8" id="KW-0699">rRNA-binding</keyword>
<dbReference type="PROSITE" id="PS50823">
    <property type="entry name" value="KH_TYPE_2"/>
    <property type="match status" value="1"/>
</dbReference>
<dbReference type="PROSITE" id="PS00548">
    <property type="entry name" value="RIBOSOMAL_S3"/>
    <property type="match status" value="1"/>
</dbReference>
<dbReference type="FunFam" id="3.30.300.20:FF:000001">
    <property type="entry name" value="30S ribosomal protein S3"/>
    <property type="match status" value="1"/>
</dbReference>
<evidence type="ECO:0000256" key="3">
    <source>
        <dbReference type="ARBA" id="ARBA00022884"/>
    </source>
</evidence>
<comment type="caution">
    <text evidence="11">The sequence shown here is derived from an EMBL/GenBank/DDBJ whole genome shotgun (WGS) entry which is preliminary data.</text>
</comment>
<dbReference type="Proteomes" id="UP000239010">
    <property type="component" value="Unassembled WGS sequence"/>
</dbReference>
<dbReference type="Pfam" id="PF00189">
    <property type="entry name" value="Ribosomal_S3_C"/>
    <property type="match status" value="1"/>
</dbReference>
<dbReference type="InterPro" id="IPR004087">
    <property type="entry name" value="KH_dom"/>
</dbReference>
<proteinExistence type="inferred from homology"/>
<dbReference type="InterPro" id="IPR001351">
    <property type="entry name" value="Ribosomal_uS3_C"/>
</dbReference>
<dbReference type="InterPro" id="IPR018280">
    <property type="entry name" value="Ribosomal_uS3_CS"/>
</dbReference>
<protein>
    <recommendedName>
        <fullName evidence="7 8">Small ribosomal subunit protein uS3</fullName>
    </recommendedName>
</protein>
<evidence type="ECO:0000256" key="6">
    <source>
        <dbReference type="ARBA" id="ARBA00024998"/>
    </source>
</evidence>
<evidence type="ECO:0000256" key="1">
    <source>
        <dbReference type="ARBA" id="ARBA00010761"/>
    </source>
</evidence>
<evidence type="ECO:0000256" key="9">
    <source>
        <dbReference type="RuleBase" id="RU003624"/>
    </source>
</evidence>
<accession>A0A8E2QWF0</accession>
<dbReference type="GO" id="GO:0022627">
    <property type="term" value="C:cytosolic small ribosomal subunit"/>
    <property type="evidence" value="ECO:0007669"/>
    <property type="project" value="TreeGrafter"/>
</dbReference>
<dbReference type="InterPro" id="IPR057258">
    <property type="entry name" value="Ribosomal_uS3"/>
</dbReference>
<dbReference type="Gene3D" id="3.30.1140.32">
    <property type="entry name" value="Ribosomal protein S3, C-terminal domain"/>
    <property type="match status" value="1"/>
</dbReference>
<dbReference type="HAMAP" id="MF_01309_B">
    <property type="entry name" value="Ribosomal_uS3_B"/>
    <property type="match status" value="1"/>
</dbReference>
<dbReference type="GO" id="GO:0006412">
    <property type="term" value="P:translation"/>
    <property type="evidence" value="ECO:0007669"/>
    <property type="project" value="UniProtKB-UniRule"/>
</dbReference>
<dbReference type="PANTHER" id="PTHR11760:SF19">
    <property type="entry name" value="SMALL RIBOSOMAL SUBUNIT PROTEIN US3C"/>
    <property type="match status" value="1"/>
</dbReference>
<evidence type="ECO:0000256" key="2">
    <source>
        <dbReference type="ARBA" id="ARBA00022730"/>
    </source>
</evidence>
<dbReference type="GO" id="GO:0003729">
    <property type="term" value="F:mRNA binding"/>
    <property type="evidence" value="ECO:0007669"/>
    <property type="project" value="UniProtKB-UniRule"/>
</dbReference>
<organism evidence="11 12">
    <name type="scientific">Entomoplasma ellychniae</name>
    <dbReference type="NCBI Taxonomy" id="2114"/>
    <lineage>
        <taxon>Bacteria</taxon>
        <taxon>Bacillati</taxon>
        <taxon>Mycoplasmatota</taxon>
        <taxon>Mollicutes</taxon>
        <taxon>Entomoplasmatales</taxon>
        <taxon>Entomoplasmataceae</taxon>
        <taxon>Entomoplasma</taxon>
    </lineage>
</organism>
<dbReference type="GO" id="GO:0019843">
    <property type="term" value="F:rRNA binding"/>
    <property type="evidence" value="ECO:0007669"/>
    <property type="project" value="UniProtKB-UniRule"/>
</dbReference>
<evidence type="ECO:0000256" key="8">
    <source>
        <dbReference type="HAMAP-Rule" id="MF_01309"/>
    </source>
</evidence>
<dbReference type="EMBL" id="PHND01000001">
    <property type="protein sequence ID" value="PPE04926.1"/>
    <property type="molecule type" value="Genomic_DNA"/>
</dbReference>
<sequence length="236" mass="26266">MGQKVSPNVLRLGIVREWEDTWYAEKDQYVKWLNQDIAIRETVVKLLKDAAVAKVKIERIASSIILVISSARPAIVLGQEGKNIESIVLAVKKAIKDRKVKVEVKVVEIKNPDTDATLVARWIGEQITNRASFRTVQKAAIRRALKAGVKGIKTSVSGRLGGVEMARTEGYIEGSVPLSTLRADIDYALYEAPTTYGQIGVKVWINHGEVIGGQRPTYANEFRKDFNRRPNKGGRK</sequence>
<dbReference type="InterPro" id="IPR005704">
    <property type="entry name" value="Ribosomal_uS3_bac-typ"/>
</dbReference>
<feature type="domain" description="KH type-2" evidence="10">
    <location>
        <begin position="39"/>
        <end position="108"/>
    </location>
</feature>
<evidence type="ECO:0000256" key="4">
    <source>
        <dbReference type="ARBA" id="ARBA00022980"/>
    </source>
</evidence>
<dbReference type="PANTHER" id="PTHR11760">
    <property type="entry name" value="30S/40S RIBOSOMAL PROTEIN S3"/>
    <property type="match status" value="1"/>
</dbReference>
<dbReference type="NCBIfam" id="TIGR01009">
    <property type="entry name" value="rpsC_bact"/>
    <property type="match status" value="1"/>
</dbReference>
<dbReference type="GO" id="GO:0003735">
    <property type="term" value="F:structural constituent of ribosome"/>
    <property type="evidence" value="ECO:0007669"/>
    <property type="project" value="InterPro"/>
</dbReference>
<comment type="similarity">
    <text evidence="1 8 9">Belongs to the universal ribosomal protein uS3 family.</text>
</comment>
<comment type="function">
    <text evidence="6 8">Binds the lower part of the 30S subunit head. Binds mRNA in the 70S ribosome, positioning it for translation.</text>
</comment>
<keyword evidence="5 8" id="KW-0687">Ribonucleoprotein</keyword>
<evidence type="ECO:0000256" key="7">
    <source>
        <dbReference type="ARBA" id="ARBA00035257"/>
    </source>
</evidence>
<dbReference type="SUPFAM" id="SSF54821">
    <property type="entry name" value="Ribosomal protein S3 C-terminal domain"/>
    <property type="match status" value="1"/>
</dbReference>
<dbReference type="InterPro" id="IPR015946">
    <property type="entry name" value="KH_dom-like_a/b"/>
</dbReference>
<comment type="subunit">
    <text evidence="8">Part of the 30S ribosomal subunit. Forms a tight complex with proteins S10 and S14.</text>
</comment>
<keyword evidence="3 8" id="KW-0694">RNA-binding</keyword>
<dbReference type="SMART" id="SM00322">
    <property type="entry name" value="KH"/>
    <property type="match status" value="1"/>
</dbReference>
<dbReference type="AlphaFoldDB" id="A0A8E2QWF0"/>
<evidence type="ECO:0000313" key="12">
    <source>
        <dbReference type="Proteomes" id="UP000239010"/>
    </source>
</evidence>
<evidence type="ECO:0000313" key="11">
    <source>
        <dbReference type="EMBL" id="PPE04926.1"/>
    </source>
</evidence>
<keyword evidence="4 8" id="KW-0689">Ribosomal protein</keyword>
<dbReference type="InterPro" id="IPR004044">
    <property type="entry name" value="KH_dom_type_2"/>
</dbReference>
<reference evidence="11 12" key="1">
    <citation type="submission" date="2017-11" db="EMBL/GenBank/DDBJ databases">
        <title>Genome sequence of Entomoplasma ellychniae ELCN-1 (ATCC 43707).</title>
        <authorList>
            <person name="Lo W.-S."/>
            <person name="Gasparich G.E."/>
            <person name="Kuo C.-H."/>
        </authorList>
    </citation>
    <scope>NUCLEOTIDE SEQUENCE [LARGE SCALE GENOMIC DNA]</scope>
    <source>
        <strain evidence="11 12">ELCN-1</strain>
    </source>
</reference>
<dbReference type="InterPro" id="IPR009019">
    <property type="entry name" value="KH_sf_prok-type"/>
</dbReference>
<dbReference type="Gene3D" id="3.30.300.20">
    <property type="match status" value="1"/>
</dbReference>
<dbReference type="InterPro" id="IPR036419">
    <property type="entry name" value="Ribosomal_S3_C_sf"/>
</dbReference>
<dbReference type="SUPFAM" id="SSF54814">
    <property type="entry name" value="Prokaryotic type KH domain (KH-domain type II)"/>
    <property type="match status" value="1"/>
</dbReference>
<dbReference type="CDD" id="cd02412">
    <property type="entry name" value="KH-II_30S_S3"/>
    <property type="match status" value="1"/>
</dbReference>